<dbReference type="Pfam" id="PF13193">
    <property type="entry name" value="AMP-binding_C"/>
    <property type="match status" value="1"/>
</dbReference>
<keyword evidence="2" id="KW-0436">Ligase</keyword>
<dbReference type="AlphaFoldDB" id="A0AAD5GM20"/>
<dbReference type="Gene3D" id="3.30.300.30">
    <property type="match status" value="1"/>
</dbReference>
<dbReference type="Gene3D" id="3.40.50.980">
    <property type="match status" value="1"/>
</dbReference>
<comment type="caution">
    <text evidence="5">The sequence shown here is derived from an EMBL/GenBank/DDBJ whole genome shotgun (WGS) entry which is preliminary data.</text>
</comment>
<dbReference type="InterPro" id="IPR025110">
    <property type="entry name" value="AMP-bd_C"/>
</dbReference>
<evidence type="ECO:0000259" key="4">
    <source>
        <dbReference type="Pfam" id="PF13193"/>
    </source>
</evidence>
<comment type="similarity">
    <text evidence="1">Belongs to the ATP-dependent AMP-binding enzyme family.</text>
</comment>
<dbReference type="GO" id="GO:0016874">
    <property type="term" value="F:ligase activity"/>
    <property type="evidence" value="ECO:0007669"/>
    <property type="project" value="UniProtKB-KW"/>
</dbReference>
<feature type="domain" description="AMP-binding enzyme C-terminal" evidence="4">
    <location>
        <begin position="419"/>
        <end position="494"/>
    </location>
</feature>
<accession>A0AAD5GM20</accession>
<feature type="domain" description="AMP-dependent synthetase/ligase" evidence="3">
    <location>
        <begin position="184"/>
        <end position="369"/>
    </location>
</feature>
<proteinExistence type="inferred from homology"/>
<dbReference type="InterPro" id="IPR045851">
    <property type="entry name" value="AMP-bd_C_sf"/>
</dbReference>
<dbReference type="PANTHER" id="PTHR43859:SF2">
    <property type="entry name" value="BUTYRATE--COA LIGASE AAE11, PEROXISOMAL"/>
    <property type="match status" value="1"/>
</dbReference>
<dbReference type="Proteomes" id="UP001206925">
    <property type="component" value="Unassembled WGS sequence"/>
</dbReference>
<protein>
    <submittedName>
        <fullName evidence="5">Uncharacterized protein</fullName>
    </submittedName>
</protein>
<evidence type="ECO:0000256" key="1">
    <source>
        <dbReference type="ARBA" id="ARBA00006432"/>
    </source>
</evidence>
<dbReference type="CDD" id="cd12118">
    <property type="entry name" value="ttLC_FACS_AEE21_like"/>
    <property type="match status" value="1"/>
</dbReference>
<evidence type="ECO:0000259" key="3">
    <source>
        <dbReference type="Pfam" id="PF00501"/>
    </source>
</evidence>
<gene>
    <name evidence="5" type="ORF">M8C21_016212</name>
</gene>
<dbReference type="InterPro" id="IPR000873">
    <property type="entry name" value="AMP-dep_synth/lig_dom"/>
</dbReference>
<organism evidence="5 6">
    <name type="scientific">Ambrosia artemisiifolia</name>
    <name type="common">Common ragweed</name>
    <dbReference type="NCBI Taxonomy" id="4212"/>
    <lineage>
        <taxon>Eukaryota</taxon>
        <taxon>Viridiplantae</taxon>
        <taxon>Streptophyta</taxon>
        <taxon>Embryophyta</taxon>
        <taxon>Tracheophyta</taxon>
        <taxon>Spermatophyta</taxon>
        <taxon>Magnoliopsida</taxon>
        <taxon>eudicotyledons</taxon>
        <taxon>Gunneridae</taxon>
        <taxon>Pentapetalae</taxon>
        <taxon>asterids</taxon>
        <taxon>campanulids</taxon>
        <taxon>Asterales</taxon>
        <taxon>Asteraceae</taxon>
        <taxon>Asteroideae</taxon>
        <taxon>Heliantheae alliance</taxon>
        <taxon>Heliantheae</taxon>
        <taxon>Ambrosia</taxon>
    </lineage>
</organism>
<dbReference type="EMBL" id="JAMZMK010007509">
    <property type="protein sequence ID" value="KAI7744538.1"/>
    <property type="molecule type" value="Genomic_DNA"/>
</dbReference>
<name>A0AAD5GM20_AMBAR</name>
<dbReference type="Gene3D" id="3.40.50.12780">
    <property type="entry name" value="N-terminal domain of ligase-like"/>
    <property type="match status" value="1"/>
</dbReference>
<keyword evidence="6" id="KW-1185">Reference proteome</keyword>
<evidence type="ECO:0000313" key="5">
    <source>
        <dbReference type="EMBL" id="KAI7744538.1"/>
    </source>
</evidence>
<dbReference type="SUPFAM" id="SSF56801">
    <property type="entry name" value="Acetyl-CoA synthetase-like"/>
    <property type="match status" value="1"/>
</dbReference>
<feature type="domain" description="AMP-dependent synthetase/ligase" evidence="3">
    <location>
        <begin position="25"/>
        <end position="155"/>
    </location>
</feature>
<dbReference type="PANTHER" id="PTHR43859">
    <property type="entry name" value="ACYL-ACTIVATING ENZYME"/>
    <property type="match status" value="1"/>
</dbReference>
<reference evidence="5" key="1">
    <citation type="submission" date="2022-06" db="EMBL/GenBank/DDBJ databases">
        <title>Uncovering the hologenomic basis of an extraordinary plant invasion.</title>
        <authorList>
            <person name="Bieker V.C."/>
            <person name="Martin M.D."/>
            <person name="Gilbert T."/>
            <person name="Hodgins K."/>
            <person name="Battlay P."/>
            <person name="Petersen B."/>
            <person name="Wilson J."/>
        </authorList>
    </citation>
    <scope>NUCLEOTIDE SEQUENCE</scope>
    <source>
        <strain evidence="5">AA19_3_7</strain>
        <tissue evidence="5">Leaf</tissue>
    </source>
</reference>
<sequence length="522" mass="58339">MDRIAKNQANYVPLTPLTFIKRAFKIYTNRTSIIDGGVRFTWSQTYQRCCRLASSLRSLNVAKNDVVSVLAPNIPALYEMHFAVPMAGAVLNPINTRLDAKTIVAILRHSEAKIFFVDYEYIPIASEALRLLVSGSKDNSSDQHQRHMPLVIVIDDINKPTYVRFGELEYEELIRQGDPRYIGWELGNDAVYLWSLPMFHCNGWTFTWGVAARGGTNVCMRNINVGEMYKNISNHKVTHMCCAPIVLNILLEAQPHERCDMTSKVNILIGGSPPPVPVLEKMEDLGFHITHAYGLTEATGPALVCEWQSKWDRLPKDQQARLKSRQGVSVLTLADIDVKNTKTMEGVPHDGKTMGEIVLRGSSLMKGYLKDENANARAFKNGWLLTGDVGVFHPDGYVEIKDRSKDVIISGGENISSVELESVLFTHPAILEAAVVAMPHPRWGESPCAFVVLKQTGNITETELLEYCTKNMPRFMVPKKIEFVTTLPKTGTGKVLKEKLRKVAKTLVLSNNQGKVLAMSRL</sequence>
<evidence type="ECO:0000256" key="2">
    <source>
        <dbReference type="ARBA" id="ARBA00022598"/>
    </source>
</evidence>
<evidence type="ECO:0000313" key="6">
    <source>
        <dbReference type="Proteomes" id="UP001206925"/>
    </source>
</evidence>
<dbReference type="Pfam" id="PF00501">
    <property type="entry name" value="AMP-binding"/>
    <property type="match status" value="2"/>
</dbReference>
<dbReference type="InterPro" id="IPR042099">
    <property type="entry name" value="ANL_N_sf"/>
</dbReference>
<dbReference type="FunFam" id="3.30.300.30:FF:000008">
    <property type="entry name" value="2,3-dihydroxybenzoate-AMP ligase"/>
    <property type="match status" value="1"/>
</dbReference>